<feature type="compositionally biased region" description="Gly residues" evidence="1">
    <location>
        <begin position="381"/>
        <end position="395"/>
    </location>
</feature>
<feature type="compositionally biased region" description="Low complexity" evidence="1">
    <location>
        <begin position="299"/>
        <end position="308"/>
    </location>
</feature>
<evidence type="ECO:0000313" key="3">
    <source>
        <dbReference type="EMBL" id="KAK4099483.1"/>
    </source>
</evidence>
<feature type="transmembrane region" description="Helical" evidence="2">
    <location>
        <begin position="57"/>
        <end position="77"/>
    </location>
</feature>
<dbReference type="PANTHER" id="PTHR12300:SF177">
    <property type="entry name" value="PROTEIN YOP1"/>
    <property type="match status" value="1"/>
</dbReference>
<evidence type="ECO:0008006" key="5">
    <source>
        <dbReference type="Google" id="ProtNLM"/>
    </source>
</evidence>
<feature type="transmembrane region" description="Helical" evidence="2">
    <location>
        <begin position="34"/>
        <end position="50"/>
    </location>
</feature>
<comment type="caution">
    <text evidence="3">The sequence shown here is derived from an EMBL/GenBank/DDBJ whole genome shotgun (WGS) entry which is preliminary data.</text>
</comment>
<protein>
    <recommendedName>
        <fullName evidence="5">Protein YOP1</fullName>
    </recommendedName>
</protein>
<proteinExistence type="predicted"/>
<evidence type="ECO:0000313" key="4">
    <source>
        <dbReference type="Proteomes" id="UP001305647"/>
    </source>
</evidence>
<keyword evidence="4" id="KW-1185">Reference proteome</keyword>
<dbReference type="AlphaFoldDB" id="A0AAN6PX83"/>
<feature type="compositionally biased region" description="Low complexity" evidence="1">
    <location>
        <begin position="206"/>
        <end position="245"/>
    </location>
</feature>
<feature type="region of interest" description="Disordered" evidence="1">
    <location>
        <begin position="206"/>
        <end position="250"/>
    </location>
</feature>
<organism evidence="3 4">
    <name type="scientific">Parathielavia hyrcaniae</name>
    <dbReference type="NCBI Taxonomy" id="113614"/>
    <lineage>
        <taxon>Eukaryota</taxon>
        <taxon>Fungi</taxon>
        <taxon>Dikarya</taxon>
        <taxon>Ascomycota</taxon>
        <taxon>Pezizomycotina</taxon>
        <taxon>Sordariomycetes</taxon>
        <taxon>Sordariomycetidae</taxon>
        <taxon>Sordariales</taxon>
        <taxon>Chaetomiaceae</taxon>
        <taxon>Parathielavia</taxon>
    </lineage>
</organism>
<dbReference type="Pfam" id="PF03134">
    <property type="entry name" value="TB2_DP1_HVA22"/>
    <property type="match status" value="1"/>
</dbReference>
<reference evidence="3" key="2">
    <citation type="submission" date="2023-05" db="EMBL/GenBank/DDBJ databases">
        <authorList>
            <consortium name="Lawrence Berkeley National Laboratory"/>
            <person name="Steindorff A."/>
            <person name="Hensen N."/>
            <person name="Bonometti L."/>
            <person name="Westerberg I."/>
            <person name="Brannstrom I.O."/>
            <person name="Guillou S."/>
            <person name="Cros-Aarteil S."/>
            <person name="Calhoun S."/>
            <person name="Haridas S."/>
            <person name="Kuo A."/>
            <person name="Mondo S."/>
            <person name="Pangilinan J."/>
            <person name="Riley R."/>
            <person name="Labutti K."/>
            <person name="Andreopoulos B."/>
            <person name="Lipzen A."/>
            <person name="Chen C."/>
            <person name="Yanf M."/>
            <person name="Daum C."/>
            <person name="Ng V."/>
            <person name="Clum A."/>
            <person name="Ohm R."/>
            <person name="Martin F."/>
            <person name="Silar P."/>
            <person name="Natvig D."/>
            <person name="Lalanne C."/>
            <person name="Gautier V."/>
            <person name="Ament-Velasquez S.L."/>
            <person name="Kruys A."/>
            <person name="Hutchinson M.I."/>
            <person name="Powell A.J."/>
            <person name="Barry K."/>
            <person name="Miller A.N."/>
            <person name="Grigoriev I.V."/>
            <person name="Debuchy R."/>
            <person name="Gladieux P."/>
            <person name="Thoren M.H."/>
            <person name="Johannesson H."/>
        </authorList>
    </citation>
    <scope>NUCLEOTIDE SEQUENCE</scope>
    <source>
        <strain evidence="3">CBS 757.83</strain>
    </source>
</reference>
<keyword evidence="2" id="KW-1133">Transmembrane helix</keyword>
<feature type="compositionally biased region" description="Low complexity" evidence="1">
    <location>
        <begin position="333"/>
        <end position="344"/>
    </location>
</feature>
<keyword evidence="2" id="KW-0812">Transmembrane</keyword>
<feature type="region of interest" description="Disordered" evidence="1">
    <location>
        <begin position="325"/>
        <end position="410"/>
    </location>
</feature>
<feature type="region of interest" description="Disordered" evidence="1">
    <location>
        <begin position="292"/>
        <end position="312"/>
    </location>
</feature>
<dbReference type="InterPro" id="IPR004345">
    <property type="entry name" value="TB2_DP1_HVA22"/>
</dbReference>
<keyword evidence="2" id="KW-0472">Membrane</keyword>
<dbReference type="Proteomes" id="UP001305647">
    <property type="component" value="Unassembled WGS sequence"/>
</dbReference>
<sequence length="410" mass="43848">MFDIFAKLLSSVASFLFPLFASYKALKTSDPAQLTPWLMYWVVLGCVLLVESWTEWFLYWIPFYAYIRLLFLLYLVLPQTQGARLIYEEHIHPLIEENEAAIEEFIASAHDRLRSAGVAYLKNAIEFLKTNLLGLPPSPPEPAAAPQPQSPQSYTQTLLARFTMPSARWATAATATAPAGGTGTSGGLTSDFYNLLASAVTAAATATTSASSSRQSPTTTTTASGSRSTTTTTTASGSRSTTTTTIIPEPIRSAGPAACMTFIQAQRERLGVVMSMLEREEAAASLQQDLRGAMEEESQQQTPTPTQTHDPDEVVVWSLDVASQAGASDRVRSLSGQSGTSGLSKTRSEGDFEKLDVPSSCGEEEEDEVEGGGVRRRRGGKGGAAGPSPGGGGGRRMWPWAWGSGAEGEE</sequence>
<dbReference type="EMBL" id="MU863649">
    <property type="protein sequence ID" value="KAK4099483.1"/>
    <property type="molecule type" value="Genomic_DNA"/>
</dbReference>
<name>A0AAN6PX83_9PEZI</name>
<feature type="compositionally biased region" description="Basic and acidic residues" evidence="1">
    <location>
        <begin position="346"/>
        <end position="356"/>
    </location>
</feature>
<reference evidence="3" key="1">
    <citation type="journal article" date="2023" name="Mol. Phylogenet. Evol.">
        <title>Genome-scale phylogeny and comparative genomics of the fungal order Sordariales.</title>
        <authorList>
            <person name="Hensen N."/>
            <person name="Bonometti L."/>
            <person name="Westerberg I."/>
            <person name="Brannstrom I.O."/>
            <person name="Guillou S."/>
            <person name="Cros-Aarteil S."/>
            <person name="Calhoun S."/>
            <person name="Haridas S."/>
            <person name="Kuo A."/>
            <person name="Mondo S."/>
            <person name="Pangilinan J."/>
            <person name="Riley R."/>
            <person name="LaButti K."/>
            <person name="Andreopoulos B."/>
            <person name="Lipzen A."/>
            <person name="Chen C."/>
            <person name="Yan M."/>
            <person name="Daum C."/>
            <person name="Ng V."/>
            <person name="Clum A."/>
            <person name="Steindorff A."/>
            <person name="Ohm R.A."/>
            <person name="Martin F."/>
            <person name="Silar P."/>
            <person name="Natvig D.O."/>
            <person name="Lalanne C."/>
            <person name="Gautier V."/>
            <person name="Ament-Velasquez S.L."/>
            <person name="Kruys A."/>
            <person name="Hutchinson M.I."/>
            <person name="Powell A.J."/>
            <person name="Barry K."/>
            <person name="Miller A.N."/>
            <person name="Grigoriev I.V."/>
            <person name="Debuchy R."/>
            <person name="Gladieux P."/>
            <person name="Hiltunen Thoren M."/>
            <person name="Johannesson H."/>
        </authorList>
    </citation>
    <scope>NUCLEOTIDE SEQUENCE</scope>
    <source>
        <strain evidence="3">CBS 757.83</strain>
    </source>
</reference>
<dbReference type="PANTHER" id="PTHR12300">
    <property type="entry name" value="HVA22-LIKE PROTEINS"/>
    <property type="match status" value="1"/>
</dbReference>
<evidence type="ECO:0000256" key="1">
    <source>
        <dbReference type="SAM" id="MobiDB-lite"/>
    </source>
</evidence>
<evidence type="ECO:0000256" key="2">
    <source>
        <dbReference type="SAM" id="Phobius"/>
    </source>
</evidence>
<accession>A0AAN6PX83</accession>
<gene>
    <name evidence="3" type="ORF">N658DRAFT_525526</name>
</gene>